<protein>
    <submittedName>
        <fullName evidence="1">Uncharacterized protein</fullName>
    </submittedName>
</protein>
<dbReference type="AlphaFoldDB" id="A0A2P5ATV6"/>
<dbReference type="EMBL" id="JXTC01000701">
    <property type="protein sequence ID" value="PON39979.1"/>
    <property type="molecule type" value="Genomic_DNA"/>
</dbReference>
<dbReference type="PANTHER" id="PTHR36617:SF15">
    <property type="entry name" value="REVERSE TRANSCRIPTASE ZINC-BINDING DOMAIN-CONTAINING PROTEIN"/>
    <property type="match status" value="1"/>
</dbReference>
<evidence type="ECO:0000313" key="2">
    <source>
        <dbReference type="Proteomes" id="UP000237000"/>
    </source>
</evidence>
<accession>A0A2P5ATV6</accession>
<proteinExistence type="predicted"/>
<organism evidence="1 2">
    <name type="scientific">Trema orientale</name>
    <name type="common">Charcoal tree</name>
    <name type="synonym">Celtis orientalis</name>
    <dbReference type="NCBI Taxonomy" id="63057"/>
    <lineage>
        <taxon>Eukaryota</taxon>
        <taxon>Viridiplantae</taxon>
        <taxon>Streptophyta</taxon>
        <taxon>Embryophyta</taxon>
        <taxon>Tracheophyta</taxon>
        <taxon>Spermatophyta</taxon>
        <taxon>Magnoliopsida</taxon>
        <taxon>eudicotyledons</taxon>
        <taxon>Gunneridae</taxon>
        <taxon>Pentapetalae</taxon>
        <taxon>rosids</taxon>
        <taxon>fabids</taxon>
        <taxon>Rosales</taxon>
        <taxon>Cannabaceae</taxon>
        <taxon>Trema</taxon>
    </lineage>
</organism>
<dbReference type="InParanoid" id="A0A2P5ATV6"/>
<name>A0A2P5ATV6_TREOI</name>
<keyword evidence="2" id="KW-1185">Reference proteome</keyword>
<sequence>MNARKAKNLISKIERSDGILLDSEDSIIEEVVSFFQNLYKSDHGSGMGEFQKHFHYKVGNGLKVRFWEDVWAGDCTLANRFPFLYRLAASKNASVSFLRAPENFIRIGGFSWNLGFLRNLNERELEHVSSLIAILDLSTCHVDDDDKRVWHLDDSGQFTYKSLFLKRAHEGDPFPLLLVNLEFCLPYESQSLQLVSYLRHNTNEVLQRCKPLSYLLPN</sequence>
<gene>
    <name evidence="1" type="ORF">TorRG33x02_341520</name>
</gene>
<dbReference type="Proteomes" id="UP000237000">
    <property type="component" value="Unassembled WGS sequence"/>
</dbReference>
<reference evidence="2" key="1">
    <citation type="submission" date="2016-06" db="EMBL/GenBank/DDBJ databases">
        <title>Parallel loss of symbiosis genes in relatives of nitrogen-fixing non-legume Parasponia.</title>
        <authorList>
            <person name="Van Velzen R."/>
            <person name="Holmer R."/>
            <person name="Bu F."/>
            <person name="Rutten L."/>
            <person name="Van Zeijl A."/>
            <person name="Liu W."/>
            <person name="Santuari L."/>
            <person name="Cao Q."/>
            <person name="Sharma T."/>
            <person name="Shen D."/>
            <person name="Roswanjaya Y."/>
            <person name="Wardhani T."/>
            <person name="Kalhor M.S."/>
            <person name="Jansen J."/>
            <person name="Van den Hoogen J."/>
            <person name="Gungor B."/>
            <person name="Hartog M."/>
            <person name="Hontelez J."/>
            <person name="Verver J."/>
            <person name="Yang W.-C."/>
            <person name="Schijlen E."/>
            <person name="Repin R."/>
            <person name="Schilthuizen M."/>
            <person name="Schranz E."/>
            <person name="Heidstra R."/>
            <person name="Miyata K."/>
            <person name="Fedorova E."/>
            <person name="Kohlen W."/>
            <person name="Bisseling T."/>
            <person name="Smit S."/>
            <person name="Geurts R."/>
        </authorList>
    </citation>
    <scope>NUCLEOTIDE SEQUENCE [LARGE SCALE GENOMIC DNA]</scope>
    <source>
        <strain evidence="2">cv. RG33-2</strain>
    </source>
</reference>
<comment type="caution">
    <text evidence="1">The sequence shown here is derived from an EMBL/GenBank/DDBJ whole genome shotgun (WGS) entry which is preliminary data.</text>
</comment>
<dbReference type="PANTHER" id="PTHR36617">
    <property type="entry name" value="PROTEIN, PUTATIVE-RELATED"/>
    <property type="match status" value="1"/>
</dbReference>
<evidence type="ECO:0000313" key="1">
    <source>
        <dbReference type="EMBL" id="PON39979.1"/>
    </source>
</evidence>
<dbReference type="OrthoDB" id="1731458at2759"/>